<dbReference type="PANTHER" id="PTHR31147:SF1">
    <property type="entry name" value="ACYL TRANSFERASE 4"/>
    <property type="match status" value="1"/>
</dbReference>
<evidence type="ECO:0000256" key="2">
    <source>
        <dbReference type="ARBA" id="ARBA00022679"/>
    </source>
</evidence>
<organism evidence="4 6">
    <name type="scientific">Ilex paraguariensis</name>
    <name type="common">yerba mate</name>
    <dbReference type="NCBI Taxonomy" id="185542"/>
    <lineage>
        <taxon>Eukaryota</taxon>
        <taxon>Viridiplantae</taxon>
        <taxon>Streptophyta</taxon>
        <taxon>Embryophyta</taxon>
        <taxon>Tracheophyta</taxon>
        <taxon>Spermatophyta</taxon>
        <taxon>Magnoliopsida</taxon>
        <taxon>eudicotyledons</taxon>
        <taxon>Gunneridae</taxon>
        <taxon>Pentapetalae</taxon>
        <taxon>asterids</taxon>
        <taxon>campanulids</taxon>
        <taxon>Aquifoliales</taxon>
        <taxon>Aquifoliaceae</taxon>
        <taxon>Ilex</taxon>
    </lineage>
</organism>
<name>A0ABC8TIR0_9AQUA</name>
<dbReference type="InterPro" id="IPR050898">
    <property type="entry name" value="Plant_acyltransferase"/>
</dbReference>
<keyword evidence="3" id="KW-0012">Acyltransferase</keyword>
<proteinExistence type="inferred from homology"/>
<dbReference type="EMBL" id="CAUOFW020005103">
    <property type="protein sequence ID" value="CAK9168593.1"/>
    <property type="molecule type" value="Genomic_DNA"/>
</dbReference>
<evidence type="ECO:0000313" key="6">
    <source>
        <dbReference type="Proteomes" id="UP001642360"/>
    </source>
</evidence>
<dbReference type="PANTHER" id="PTHR31147">
    <property type="entry name" value="ACYL TRANSFERASE 4"/>
    <property type="match status" value="1"/>
</dbReference>
<protein>
    <submittedName>
        <fullName evidence="4">Uncharacterized protein</fullName>
    </submittedName>
</protein>
<dbReference type="GO" id="GO:0016746">
    <property type="term" value="F:acyltransferase activity"/>
    <property type="evidence" value="ECO:0007669"/>
    <property type="project" value="UniProtKB-KW"/>
</dbReference>
<comment type="similarity">
    <text evidence="1">Belongs to the plant acyltransferase family.</text>
</comment>
<evidence type="ECO:0000256" key="1">
    <source>
        <dbReference type="ARBA" id="ARBA00009861"/>
    </source>
</evidence>
<dbReference type="Proteomes" id="UP001642360">
    <property type="component" value="Unassembled WGS sequence"/>
</dbReference>
<comment type="caution">
    <text evidence="4">The sequence shown here is derived from an EMBL/GenBank/DDBJ whole genome shotgun (WGS) entry which is preliminary data.</text>
</comment>
<keyword evidence="2" id="KW-0808">Transferase</keyword>
<dbReference type="Gene3D" id="3.30.559.10">
    <property type="entry name" value="Chloramphenicol acetyltransferase-like domain"/>
    <property type="match status" value="1"/>
</dbReference>
<dbReference type="EMBL" id="CAUOFW020004769">
    <property type="protein sequence ID" value="CAK9167188.1"/>
    <property type="molecule type" value="Genomic_DNA"/>
</dbReference>
<dbReference type="Pfam" id="PF02458">
    <property type="entry name" value="Transferase"/>
    <property type="match status" value="1"/>
</dbReference>
<evidence type="ECO:0000256" key="3">
    <source>
        <dbReference type="ARBA" id="ARBA00023315"/>
    </source>
</evidence>
<evidence type="ECO:0000313" key="5">
    <source>
        <dbReference type="EMBL" id="CAK9168593.1"/>
    </source>
</evidence>
<sequence length="311" mass="34368">MVSSNGKLESQTFSVKKLDHTVVLPAGKTSKGLYFLSNLDQIFPYPIEIVFAFKGDGKQTETSAKAIKEALAKTLVEYYPLAGCLTTSWDGKMMSRCTGEGVPFVEAVSDNDMEVLGDITIIDPVKLRKLVHFKEDVEDIIDIPPLTVQSLRLPWLMAQHSGRGSDTQTFTLLPTPLSLLCHGSVATPAFSAQVTPSPPLFLSAFSAQAHHFEALATLCLPPKPNYFLSNPVTSSAMAHGSWLNTTQKPYTATHTPLTPLPWLSGTQQWLTKFSPVWVIVCRLVFVVDFVKWPLGCDWTERERIGAIMVWL</sequence>
<dbReference type="InterPro" id="IPR023213">
    <property type="entry name" value="CAT-like_dom_sf"/>
</dbReference>
<accession>A0ABC8TIR0</accession>
<evidence type="ECO:0000313" key="4">
    <source>
        <dbReference type="EMBL" id="CAK9167188.1"/>
    </source>
</evidence>
<dbReference type="AlphaFoldDB" id="A0ABC8TIR0"/>
<gene>
    <name evidence="4" type="ORF">ILEXP_LOCUS36447</name>
    <name evidence="5" type="ORF">ILEXP_LOCUS37988</name>
</gene>
<reference evidence="4 6" key="1">
    <citation type="submission" date="2024-02" db="EMBL/GenBank/DDBJ databases">
        <authorList>
            <person name="Vignale AGUSTIN F."/>
            <person name="Sosa J E."/>
            <person name="Modenutti C."/>
        </authorList>
    </citation>
    <scope>NUCLEOTIDE SEQUENCE [LARGE SCALE GENOMIC DNA]</scope>
</reference>
<keyword evidence="6" id="KW-1185">Reference proteome</keyword>